<dbReference type="PROSITE" id="PS50850">
    <property type="entry name" value="MFS"/>
    <property type="match status" value="1"/>
</dbReference>
<proteinExistence type="predicted"/>
<sequence>MDLDKKPTNLASLVEKTQGSAEFSLPSPSSVSVQSMEVYEIDPEAERKLVRKLDWLLLPSFTLIYVCNFIDRTAIGNGRVAGLEKDLGMQGYDFNIALTVFYIFYIVSDIPSNLVLKRYGSTWLAFLTIAFGVIALGSAFVTSFNGLLITRVFLGLAEGGTLPGLVYILARYYRRKELVMRIGIFHGLAPSLAGASGGLLASGLLRLPDIGIISRWRKIFFVEGIITIIVGIVLLFTMPGEPSVTKMLTPEERKLAVARLDADQAVKNQGRKEKTTWKLVLRSFNVTTTICTICFVILNLSFQGLSIFLPTIINTLGKFSTIEVQLRTVPVYTVSAFWAIANAYASFRYQNRYLALIASVMLMVIGYGMAVATTNPYARYAACFLMVAGGAPSGPMYITWGTENAAPDTIRAVASAAIPGIGAIGSVISVWTYLPADAPNYLKGNSINLATSVTACVLTGGLAFYLNRENKKRERGERDYRLDNKKLEELEELGCNHPEFKYQL</sequence>
<dbReference type="Pfam" id="PF07690">
    <property type="entry name" value="MFS_1"/>
    <property type="match status" value="1"/>
</dbReference>
<evidence type="ECO:0000256" key="4">
    <source>
        <dbReference type="ARBA" id="ARBA00022989"/>
    </source>
</evidence>
<evidence type="ECO:0000259" key="7">
    <source>
        <dbReference type="PROSITE" id="PS50850"/>
    </source>
</evidence>
<dbReference type="SUPFAM" id="SSF103473">
    <property type="entry name" value="MFS general substrate transporter"/>
    <property type="match status" value="1"/>
</dbReference>
<feature type="transmembrane region" description="Helical" evidence="6">
    <location>
        <begin position="279"/>
        <end position="309"/>
    </location>
</feature>
<accession>A0A5C3LB42</accession>
<evidence type="ECO:0000256" key="2">
    <source>
        <dbReference type="ARBA" id="ARBA00022448"/>
    </source>
</evidence>
<evidence type="ECO:0000313" key="9">
    <source>
        <dbReference type="Proteomes" id="UP000307440"/>
    </source>
</evidence>
<feature type="transmembrane region" description="Helical" evidence="6">
    <location>
        <begin position="354"/>
        <end position="372"/>
    </location>
</feature>
<feature type="transmembrane region" description="Helical" evidence="6">
    <location>
        <begin position="95"/>
        <end position="116"/>
    </location>
</feature>
<dbReference type="OrthoDB" id="2962993at2759"/>
<reference evidence="8 9" key="1">
    <citation type="journal article" date="2019" name="Nat. Ecol. Evol.">
        <title>Megaphylogeny resolves global patterns of mushroom evolution.</title>
        <authorList>
            <person name="Varga T."/>
            <person name="Krizsan K."/>
            <person name="Foldi C."/>
            <person name="Dima B."/>
            <person name="Sanchez-Garcia M."/>
            <person name="Sanchez-Ramirez S."/>
            <person name="Szollosi G.J."/>
            <person name="Szarkandi J.G."/>
            <person name="Papp V."/>
            <person name="Albert L."/>
            <person name="Andreopoulos W."/>
            <person name="Angelini C."/>
            <person name="Antonin V."/>
            <person name="Barry K.W."/>
            <person name="Bougher N.L."/>
            <person name="Buchanan P."/>
            <person name="Buyck B."/>
            <person name="Bense V."/>
            <person name="Catcheside P."/>
            <person name="Chovatia M."/>
            <person name="Cooper J."/>
            <person name="Damon W."/>
            <person name="Desjardin D."/>
            <person name="Finy P."/>
            <person name="Geml J."/>
            <person name="Haridas S."/>
            <person name="Hughes K."/>
            <person name="Justo A."/>
            <person name="Karasinski D."/>
            <person name="Kautmanova I."/>
            <person name="Kiss B."/>
            <person name="Kocsube S."/>
            <person name="Kotiranta H."/>
            <person name="LaButti K.M."/>
            <person name="Lechner B.E."/>
            <person name="Liimatainen K."/>
            <person name="Lipzen A."/>
            <person name="Lukacs Z."/>
            <person name="Mihaltcheva S."/>
            <person name="Morgado L.N."/>
            <person name="Niskanen T."/>
            <person name="Noordeloos M.E."/>
            <person name="Ohm R.A."/>
            <person name="Ortiz-Santana B."/>
            <person name="Ovrebo C."/>
            <person name="Racz N."/>
            <person name="Riley R."/>
            <person name="Savchenko A."/>
            <person name="Shiryaev A."/>
            <person name="Soop K."/>
            <person name="Spirin V."/>
            <person name="Szebenyi C."/>
            <person name="Tomsovsky M."/>
            <person name="Tulloss R.E."/>
            <person name="Uehling J."/>
            <person name="Grigoriev I.V."/>
            <person name="Vagvolgyi C."/>
            <person name="Papp T."/>
            <person name="Martin F.M."/>
            <person name="Miettinen O."/>
            <person name="Hibbett D.S."/>
            <person name="Nagy L.G."/>
        </authorList>
    </citation>
    <scope>NUCLEOTIDE SEQUENCE [LARGE SCALE GENOMIC DNA]</scope>
    <source>
        <strain evidence="8 9">CBS 121175</strain>
    </source>
</reference>
<dbReference type="AlphaFoldDB" id="A0A5C3LB42"/>
<organism evidence="8 9">
    <name type="scientific">Coprinopsis marcescibilis</name>
    <name type="common">Agaric fungus</name>
    <name type="synonym">Psathyrella marcescibilis</name>
    <dbReference type="NCBI Taxonomy" id="230819"/>
    <lineage>
        <taxon>Eukaryota</taxon>
        <taxon>Fungi</taxon>
        <taxon>Dikarya</taxon>
        <taxon>Basidiomycota</taxon>
        <taxon>Agaricomycotina</taxon>
        <taxon>Agaricomycetes</taxon>
        <taxon>Agaricomycetidae</taxon>
        <taxon>Agaricales</taxon>
        <taxon>Agaricineae</taxon>
        <taxon>Psathyrellaceae</taxon>
        <taxon>Coprinopsis</taxon>
    </lineage>
</organism>
<feature type="transmembrane region" description="Helical" evidence="6">
    <location>
        <begin position="412"/>
        <end position="434"/>
    </location>
</feature>
<dbReference type="InterPro" id="IPR011701">
    <property type="entry name" value="MFS"/>
</dbReference>
<dbReference type="PANTHER" id="PTHR43791">
    <property type="entry name" value="PERMEASE-RELATED"/>
    <property type="match status" value="1"/>
</dbReference>
<keyword evidence="4 6" id="KW-1133">Transmembrane helix</keyword>
<keyword evidence="9" id="KW-1185">Reference proteome</keyword>
<evidence type="ECO:0000313" key="8">
    <source>
        <dbReference type="EMBL" id="TFK29613.1"/>
    </source>
</evidence>
<evidence type="ECO:0000256" key="6">
    <source>
        <dbReference type="SAM" id="Phobius"/>
    </source>
</evidence>
<feature type="transmembrane region" description="Helical" evidence="6">
    <location>
        <begin position="123"/>
        <end position="142"/>
    </location>
</feature>
<evidence type="ECO:0000256" key="1">
    <source>
        <dbReference type="ARBA" id="ARBA00004141"/>
    </source>
</evidence>
<dbReference type="FunFam" id="1.20.1250.20:FF:000013">
    <property type="entry name" value="MFS general substrate transporter"/>
    <property type="match status" value="1"/>
</dbReference>
<evidence type="ECO:0000256" key="3">
    <source>
        <dbReference type="ARBA" id="ARBA00022692"/>
    </source>
</evidence>
<keyword evidence="5 6" id="KW-0472">Membrane</keyword>
<gene>
    <name evidence="8" type="ORF">FA15DRAFT_663761</name>
</gene>
<feature type="transmembrane region" description="Helical" evidence="6">
    <location>
        <begin position="182"/>
        <end position="207"/>
    </location>
</feature>
<keyword evidence="3 6" id="KW-0812">Transmembrane</keyword>
<feature type="transmembrane region" description="Helical" evidence="6">
    <location>
        <begin position="148"/>
        <end position="170"/>
    </location>
</feature>
<feature type="domain" description="Major facilitator superfamily (MFS) profile" evidence="7">
    <location>
        <begin position="57"/>
        <end position="471"/>
    </location>
</feature>
<dbReference type="EMBL" id="ML210148">
    <property type="protein sequence ID" value="TFK29613.1"/>
    <property type="molecule type" value="Genomic_DNA"/>
</dbReference>
<dbReference type="Proteomes" id="UP000307440">
    <property type="component" value="Unassembled WGS sequence"/>
</dbReference>
<protein>
    <submittedName>
        <fullName evidence="8">MFS general substrate transporter</fullName>
    </submittedName>
</protein>
<feature type="transmembrane region" description="Helical" evidence="6">
    <location>
        <begin position="329"/>
        <end position="347"/>
    </location>
</feature>
<comment type="subcellular location">
    <subcellularLocation>
        <location evidence="1">Membrane</location>
        <topology evidence="1">Multi-pass membrane protein</topology>
    </subcellularLocation>
</comment>
<dbReference type="GO" id="GO:0022857">
    <property type="term" value="F:transmembrane transporter activity"/>
    <property type="evidence" value="ECO:0007669"/>
    <property type="project" value="InterPro"/>
</dbReference>
<dbReference type="InterPro" id="IPR020846">
    <property type="entry name" value="MFS_dom"/>
</dbReference>
<dbReference type="FunFam" id="1.20.1250.20:FF:000018">
    <property type="entry name" value="MFS transporter permease"/>
    <property type="match status" value="1"/>
</dbReference>
<name>A0A5C3LB42_COPMA</name>
<dbReference type="Gene3D" id="1.20.1250.20">
    <property type="entry name" value="MFS general substrate transporter like domains"/>
    <property type="match status" value="2"/>
</dbReference>
<feature type="transmembrane region" description="Helical" evidence="6">
    <location>
        <begin position="378"/>
        <end position="400"/>
    </location>
</feature>
<dbReference type="PANTHER" id="PTHR43791:SF48">
    <property type="entry name" value="TRANSPORTER, PUTATIVE (AFU_ORTHOLOGUE AFUA_4G01000)-RELATED"/>
    <property type="match status" value="1"/>
</dbReference>
<feature type="transmembrane region" description="Helical" evidence="6">
    <location>
        <begin position="55"/>
        <end position="75"/>
    </location>
</feature>
<feature type="transmembrane region" description="Helical" evidence="6">
    <location>
        <begin position="446"/>
        <end position="466"/>
    </location>
</feature>
<feature type="transmembrane region" description="Helical" evidence="6">
    <location>
        <begin position="219"/>
        <end position="238"/>
    </location>
</feature>
<dbReference type="GO" id="GO:0016020">
    <property type="term" value="C:membrane"/>
    <property type="evidence" value="ECO:0007669"/>
    <property type="project" value="UniProtKB-SubCell"/>
</dbReference>
<keyword evidence="2" id="KW-0813">Transport</keyword>
<dbReference type="InterPro" id="IPR036259">
    <property type="entry name" value="MFS_trans_sf"/>
</dbReference>
<evidence type="ECO:0000256" key="5">
    <source>
        <dbReference type="ARBA" id="ARBA00023136"/>
    </source>
</evidence>